<reference evidence="2 3" key="1">
    <citation type="submission" date="2022-02" db="EMBL/GenBank/DDBJ databases">
        <title>The car tank lid bacteriome: a reservoir of bacteria with potential in bioremediation of fuel.</title>
        <authorList>
            <person name="Vidal-Verdu A."/>
            <person name="Gomez-Martinez D."/>
            <person name="Latorre-Perez A."/>
            <person name="Pereto J."/>
            <person name="Porcar M."/>
        </authorList>
    </citation>
    <scope>NUCLEOTIDE SEQUENCE [LARGE SCALE GENOMIC DNA]</scope>
    <source>
        <strain evidence="2 3">4D.3</strain>
    </source>
</reference>
<evidence type="ECO:0000256" key="1">
    <source>
        <dbReference type="SAM" id="MobiDB-lite"/>
    </source>
</evidence>
<keyword evidence="3" id="KW-1185">Reference proteome</keyword>
<organism evidence="2 3">
    <name type="scientific">Isoptericola peretonis</name>
    <dbReference type="NCBI Taxonomy" id="2918523"/>
    <lineage>
        <taxon>Bacteria</taxon>
        <taxon>Bacillati</taxon>
        <taxon>Actinomycetota</taxon>
        <taxon>Actinomycetes</taxon>
        <taxon>Micrococcales</taxon>
        <taxon>Promicromonosporaceae</taxon>
        <taxon>Isoptericola</taxon>
    </lineage>
</organism>
<dbReference type="EMBL" id="JALQCY010000002">
    <property type="protein sequence ID" value="MCK9793865.1"/>
    <property type="molecule type" value="Genomic_DNA"/>
</dbReference>
<protein>
    <submittedName>
        <fullName evidence="2">Uncharacterized protein</fullName>
    </submittedName>
</protein>
<feature type="region of interest" description="Disordered" evidence="1">
    <location>
        <begin position="37"/>
        <end position="58"/>
    </location>
</feature>
<accession>A0ABT0J301</accession>
<evidence type="ECO:0000313" key="2">
    <source>
        <dbReference type="EMBL" id="MCK9793865.1"/>
    </source>
</evidence>
<dbReference type="RefSeq" id="WP_416343695.1">
    <property type="nucleotide sequence ID" value="NZ_JALQCY010000002.1"/>
</dbReference>
<evidence type="ECO:0000313" key="3">
    <source>
        <dbReference type="Proteomes" id="UP001651050"/>
    </source>
</evidence>
<name>A0ABT0J301_9MICO</name>
<gene>
    <name evidence="2" type="ORF">M1843_08920</name>
</gene>
<proteinExistence type="predicted"/>
<sequence length="58" mass="6312">MPEDTAAARPDGLDGLDEIPVSEHVERFSRIHEVLRARLDGEPEAEQGDAVPDTGSAW</sequence>
<comment type="caution">
    <text evidence="2">The sequence shown here is derived from an EMBL/GenBank/DDBJ whole genome shotgun (WGS) entry which is preliminary data.</text>
</comment>
<dbReference type="Proteomes" id="UP001651050">
    <property type="component" value="Unassembled WGS sequence"/>
</dbReference>